<dbReference type="SUPFAM" id="SSF55811">
    <property type="entry name" value="Nudix"/>
    <property type="match status" value="1"/>
</dbReference>
<evidence type="ECO:0000256" key="1">
    <source>
        <dbReference type="ARBA" id="ARBA00022801"/>
    </source>
</evidence>
<dbReference type="EMBL" id="CAUYUE010000008">
    <property type="protein sequence ID" value="CAK0783095.1"/>
    <property type="molecule type" value="Genomic_DNA"/>
</dbReference>
<protein>
    <recommendedName>
        <fullName evidence="3">Nudix hydrolase domain-containing protein</fullName>
    </recommendedName>
</protein>
<organism evidence="4 5">
    <name type="scientific">Coccomyxa viridis</name>
    <dbReference type="NCBI Taxonomy" id="1274662"/>
    <lineage>
        <taxon>Eukaryota</taxon>
        <taxon>Viridiplantae</taxon>
        <taxon>Chlorophyta</taxon>
        <taxon>core chlorophytes</taxon>
        <taxon>Trebouxiophyceae</taxon>
        <taxon>Trebouxiophyceae incertae sedis</taxon>
        <taxon>Coccomyxaceae</taxon>
        <taxon>Coccomyxa</taxon>
    </lineage>
</organism>
<keyword evidence="1 2" id="KW-0378">Hydrolase</keyword>
<dbReference type="InterPro" id="IPR020084">
    <property type="entry name" value="NUDIX_hydrolase_CS"/>
</dbReference>
<dbReference type="PANTHER" id="PTHR16099">
    <property type="entry name" value="8-OXO-DGTP DIPHOSPHATES NUDT15"/>
    <property type="match status" value="1"/>
</dbReference>
<comment type="similarity">
    <text evidence="2">Belongs to the Nudix hydrolase family.</text>
</comment>
<comment type="caution">
    <text evidence="4">The sequence shown here is derived from an EMBL/GenBank/DDBJ whole genome shotgun (WGS) entry which is preliminary data.</text>
</comment>
<sequence>MSNHPRVGVGVLIFRGAQVLVGKRLGSHGSGDFALPGGHLEFGESFEACARREVLEETGLHLGAVWFETAVNSVFSAESHYVTIFMRSEVAQASQPQVLEPDKCEDWIWAPWGSIPQPVFLPLQLLLDSSYSPFGGTQPALQSK</sequence>
<evidence type="ECO:0000313" key="4">
    <source>
        <dbReference type="EMBL" id="CAK0783095.1"/>
    </source>
</evidence>
<reference evidence="4 5" key="1">
    <citation type="submission" date="2023-10" db="EMBL/GenBank/DDBJ databases">
        <authorList>
            <person name="Maclean D."/>
            <person name="Macfadyen A."/>
        </authorList>
    </citation>
    <scope>NUCLEOTIDE SEQUENCE [LARGE SCALE GENOMIC DNA]</scope>
</reference>
<evidence type="ECO:0000313" key="5">
    <source>
        <dbReference type="Proteomes" id="UP001314263"/>
    </source>
</evidence>
<evidence type="ECO:0000259" key="3">
    <source>
        <dbReference type="PROSITE" id="PS51462"/>
    </source>
</evidence>
<gene>
    <name evidence="4" type="ORF">CVIRNUC_006290</name>
</gene>
<dbReference type="InterPro" id="IPR015797">
    <property type="entry name" value="NUDIX_hydrolase-like_dom_sf"/>
</dbReference>
<dbReference type="PROSITE" id="PS00893">
    <property type="entry name" value="NUDIX_BOX"/>
    <property type="match status" value="1"/>
</dbReference>
<dbReference type="Gene3D" id="3.90.79.10">
    <property type="entry name" value="Nucleoside Triphosphate Pyrophosphohydrolase"/>
    <property type="match status" value="1"/>
</dbReference>
<dbReference type="GO" id="GO:0035539">
    <property type="term" value="F:8-oxo-7,8-dihydrodeoxyguanosine triphosphate pyrophosphatase activity"/>
    <property type="evidence" value="ECO:0007669"/>
    <property type="project" value="TreeGrafter"/>
</dbReference>
<dbReference type="InterPro" id="IPR000086">
    <property type="entry name" value="NUDIX_hydrolase_dom"/>
</dbReference>
<dbReference type="Pfam" id="PF00293">
    <property type="entry name" value="NUDIX"/>
    <property type="match status" value="1"/>
</dbReference>
<dbReference type="FunFam" id="3.90.79.10:FF:000060">
    <property type="entry name" value="Nudix hydrolase 1"/>
    <property type="match status" value="1"/>
</dbReference>
<proteinExistence type="inferred from homology"/>
<dbReference type="Proteomes" id="UP001314263">
    <property type="component" value="Unassembled WGS sequence"/>
</dbReference>
<dbReference type="GO" id="GO:0005829">
    <property type="term" value="C:cytosol"/>
    <property type="evidence" value="ECO:0007669"/>
    <property type="project" value="TreeGrafter"/>
</dbReference>
<dbReference type="PRINTS" id="PR00502">
    <property type="entry name" value="NUDIXFAMILY"/>
</dbReference>
<dbReference type="PANTHER" id="PTHR16099:SF5">
    <property type="entry name" value="NUCLEOTIDE TRIPHOSPHATE DIPHOSPHATASE NUDT15"/>
    <property type="match status" value="1"/>
</dbReference>
<feature type="domain" description="Nudix hydrolase" evidence="3">
    <location>
        <begin position="4"/>
        <end position="131"/>
    </location>
</feature>
<dbReference type="PROSITE" id="PS51462">
    <property type="entry name" value="NUDIX"/>
    <property type="match status" value="1"/>
</dbReference>
<dbReference type="CDD" id="cd04678">
    <property type="entry name" value="NUDIX_MTH2_Nudt15"/>
    <property type="match status" value="1"/>
</dbReference>
<evidence type="ECO:0000256" key="2">
    <source>
        <dbReference type="RuleBase" id="RU003476"/>
    </source>
</evidence>
<dbReference type="GO" id="GO:0006203">
    <property type="term" value="P:dGTP catabolic process"/>
    <property type="evidence" value="ECO:0007669"/>
    <property type="project" value="TreeGrafter"/>
</dbReference>
<dbReference type="AlphaFoldDB" id="A0AAV1IAN8"/>
<keyword evidence="5" id="KW-1185">Reference proteome</keyword>
<name>A0AAV1IAN8_9CHLO</name>
<accession>A0AAV1IAN8</accession>
<dbReference type="InterPro" id="IPR020476">
    <property type="entry name" value="Nudix_hydrolase"/>
</dbReference>